<gene>
    <name evidence="1" type="ORF">LCGC14_2378390</name>
</gene>
<comment type="caution">
    <text evidence="1">The sequence shown here is derived from an EMBL/GenBank/DDBJ whole genome shotgun (WGS) entry which is preliminary data.</text>
</comment>
<name>A0A0F9C1T3_9ZZZZ</name>
<dbReference type="AlphaFoldDB" id="A0A0F9C1T3"/>
<proteinExistence type="predicted"/>
<protein>
    <submittedName>
        <fullName evidence="1">Uncharacterized protein</fullName>
    </submittedName>
</protein>
<organism evidence="1">
    <name type="scientific">marine sediment metagenome</name>
    <dbReference type="NCBI Taxonomy" id="412755"/>
    <lineage>
        <taxon>unclassified sequences</taxon>
        <taxon>metagenomes</taxon>
        <taxon>ecological metagenomes</taxon>
    </lineage>
</organism>
<reference evidence="1" key="1">
    <citation type="journal article" date="2015" name="Nature">
        <title>Complex archaea that bridge the gap between prokaryotes and eukaryotes.</title>
        <authorList>
            <person name="Spang A."/>
            <person name="Saw J.H."/>
            <person name="Jorgensen S.L."/>
            <person name="Zaremba-Niedzwiedzka K."/>
            <person name="Martijn J."/>
            <person name="Lind A.E."/>
            <person name="van Eijk R."/>
            <person name="Schleper C."/>
            <person name="Guy L."/>
            <person name="Ettema T.J."/>
        </authorList>
    </citation>
    <scope>NUCLEOTIDE SEQUENCE</scope>
</reference>
<sequence length="78" mass="9126">MYSNDPKSDFPEIKFNTITLKSTITTEHILSNQEDVELTQRSFKNALEVLRQYGSAETSYEVVYCEESKKSRKRTKRS</sequence>
<evidence type="ECO:0000313" key="1">
    <source>
        <dbReference type="EMBL" id="KKL28114.1"/>
    </source>
</evidence>
<dbReference type="EMBL" id="LAZR01035211">
    <property type="protein sequence ID" value="KKL28114.1"/>
    <property type="molecule type" value="Genomic_DNA"/>
</dbReference>
<accession>A0A0F9C1T3</accession>